<gene>
    <name evidence="1" type="ORF">RQP50_08985</name>
</gene>
<dbReference type="PROSITE" id="PS51257">
    <property type="entry name" value="PROKAR_LIPOPROTEIN"/>
    <property type="match status" value="1"/>
</dbReference>
<reference evidence="2" key="1">
    <citation type="submission" date="2023-09" db="EMBL/GenBank/DDBJ databases">
        <title>Paenibacillus sp. chi10 Genome sequencing and assembly.</title>
        <authorList>
            <person name="Kim I."/>
        </authorList>
    </citation>
    <scope>NUCLEOTIDE SEQUENCE [LARGE SCALE GENOMIC DNA]</scope>
    <source>
        <strain evidence="2">chi10</strain>
    </source>
</reference>
<protein>
    <recommendedName>
        <fullName evidence="3">Lipoprotein</fullName>
    </recommendedName>
</protein>
<dbReference type="RefSeq" id="WP_139295403.1">
    <property type="nucleotide sequence ID" value="NZ_JAVYAA010000002.1"/>
</dbReference>
<dbReference type="InterPro" id="IPR053749">
    <property type="entry name" value="TA_system-associated_sf"/>
</dbReference>
<name>A0AAJ2N1F9_9BACL</name>
<evidence type="ECO:0000313" key="2">
    <source>
        <dbReference type="Proteomes" id="UP001250538"/>
    </source>
</evidence>
<proteinExistence type="predicted"/>
<dbReference type="Gene3D" id="3.10.450.420">
    <property type="match status" value="1"/>
</dbReference>
<comment type="caution">
    <text evidence="1">The sequence shown here is derived from an EMBL/GenBank/DDBJ whole genome shotgun (WGS) entry which is preliminary data.</text>
</comment>
<sequence>MKIVKLEILLLSMLFLLVGCTTNVEQELTKEEAIRLAIEGENQLSTIVVFGQMDRNKALDPGCDSFQSEDHYFTYICDATTEVDIRNKLDPFYTPKYIEEIMGDFRIQHDTNGVLAELFDGGYSQQSKDSIRNVTIEQNGNRTKAILDMYVGLDGERDVKTSKVEYEYIQNAGWRIASNGLLFSEMKQ</sequence>
<keyword evidence="2" id="KW-1185">Reference proteome</keyword>
<evidence type="ECO:0008006" key="3">
    <source>
        <dbReference type="Google" id="ProtNLM"/>
    </source>
</evidence>
<dbReference type="AlphaFoldDB" id="A0AAJ2N1F9"/>
<dbReference type="EMBL" id="JAVYAA010000002">
    <property type="protein sequence ID" value="MDT8976378.1"/>
    <property type="molecule type" value="Genomic_DNA"/>
</dbReference>
<evidence type="ECO:0000313" key="1">
    <source>
        <dbReference type="EMBL" id="MDT8976378.1"/>
    </source>
</evidence>
<organism evidence="1 2">
    <name type="scientific">Paenibacillus suaedae</name>
    <dbReference type="NCBI Taxonomy" id="3077233"/>
    <lineage>
        <taxon>Bacteria</taxon>
        <taxon>Bacillati</taxon>
        <taxon>Bacillota</taxon>
        <taxon>Bacilli</taxon>
        <taxon>Bacillales</taxon>
        <taxon>Paenibacillaceae</taxon>
        <taxon>Paenibacillus</taxon>
    </lineage>
</organism>
<dbReference type="Proteomes" id="UP001250538">
    <property type="component" value="Unassembled WGS sequence"/>
</dbReference>
<accession>A0AAJ2N1F9</accession>